<sequence length="598" mass="69162">MGVQVDAEEWPIIAGLIGLIRVVGKEEIAINRNGIAISKENLEDLASKMVYKLIETFNVVERDVEKMRWYSTNLVKNPDKLKLYATEVKKIIAEQLKKIEKYFGDTDECQQVRDLVEKLKEINDTQSNLILEDVIDQYKKIASTSFIKEKLTLNYVKSVILSPFFGQTSILQPVFSSRNTEEHIIQIDKDFVMPALIELELHNLLKSEENIDGVVKYLDQTKDGYQPFREWYREIKKMKDPVQLKQYLSKQVLKCSFIDSLLATQTYEEMMFSPLAFSNNNAVNFNWDFEKKQPIPMSAVARLILFLSPLGMTFYNRKRGSQQSTENLRFAGLIMTEESFEDVLSYNNTYRMLRSKNSSFEEAIVGVLEESVDKAERIYRAFQFLEVHSESKKTLLDYYHMPMYLVHYLKKYGKSLRLIQNREIRDEYLRTLLKGIDPKKAIFELLRESISNSFYGEGAYIATRERLRVLNAKKGVKEMTKDDKLITAIYFHGVELREALFQDKGSNEEGVYRASGRKKMEGIAYRLINAIKAGNKQAFMDTIFRLYIGAKDLRVPSFFVNAFKEDGLEFETIGSAFVAGMLGQEISRKEKEGAVNNG</sequence>
<accession>A0A1E5L411</accession>
<evidence type="ECO:0000313" key="1">
    <source>
        <dbReference type="EMBL" id="OEH84880.1"/>
    </source>
</evidence>
<dbReference type="OrthoDB" id="5540852at2"/>
<proteinExistence type="predicted"/>
<reference evidence="1 2" key="1">
    <citation type="submission" date="2016-09" db="EMBL/GenBank/DDBJ databases">
        <title>Desulfuribacillus arsenicus sp. nov., an obligately anaerobic, dissimilatory arsenic- and antimonate-reducing bacterium isolated from anoxic sediments.</title>
        <authorList>
            <person name="Abin C.A."/>
            <person name="Hollibaugh J.T."/>
        </authorList>
    </citation>
    <scope>NUCLEOTIDE SEQUENCE [LARGE SCALE GENOMIC DNA]</scope>
    <source>
        <strain evidence="1 2">MLFW-2</strain>
    </source>
</reference>
<organism evidence="1 2">
    <name type="scientific">Desulfuribacillus stibiiarsenatis</name>
    <dbReference type="NCBI Taxonomy" id="1390249"/>
    <lineage>
        <taxon>Bacteria</taxon>
        <taxon>Bacillati</taxon>
        <taxon>Bacillota</taxon>
        <taxon>Desulfuribacillia</taxon>
        <taxon>Desulfuribacillales</taxon>
        <taxon>Desulfuribacillaceae</taxon>
        <taxon>Desulfuribacillus</taxon>
    </lineage>
</organism>
<gene>
    <name evidence="1" type="ORF">BHU72_06710</name>
</gene>
<protein>
    <recommendedName>
        <fullName evidence="3">Type I-B CRISPR-associated protein Cas8b1/Cst1</fullName>
    </recommendedName>
</protein>
<dbReference type="EMBL" id="MJAT01000035">
    <property type="protein sequence ID" value="OEH84880.1"/>
    <property type="molecule type" value="Genomic_DNA"/>
</dbReference>
<evidence type="ECO:0000313" key="2">
    <source>
        <dbReference type="Proteomes" id="UP000095255"/>
    </source>
</evidence>
<keyword evidence="2" id="KW-1185">Reference proteome</keyword>
<dbReference type="Proteomes" id="UP000095255">
    <property type="component" value="Unassembled WGS sequence"/>
</dbReference>
<dbReference type="AlphaFoldDB" id="A0A1E5L411"/>
<name>A0A1E5L411_9FIRM</name>
<dbReference type="STRING" id="1390249.BHU72_06710"/>
<comment type="caution">
    <text evidence="1">The sequence shown here is derived from an EMBL/GenBank/DDBJ whole genome shotgun (WGS) entry which is preliminary data.</text>
</comment>
<evidence type="ECO:0008006" key="3">
    <source>
        <dbReference type="Google" id="ProtNLM"/>
    </source>
</evidence>
<dbReference type="RefSeq" id="WP_069702615.1">
    <property type="nucleotide sequence ID" value="NZ_MJAT01000035.1"/>
</dbReference>